<reference evidence="2 3" key="1">
    <citation type="journal article" date="2020" name="G3 (Bethesda)">
        <title>Improved Reference Genome for Cyclotella cryptica CCMP332, a Model for Cell Wall Morphogenesis, Salinity Adaptation, and Lipid Production in Diatoms (Bacillariophyta).</title>
        <authorList>
            <person name="Roberts W.R."/>
            <person name="Downey K.M."/>
            <person name="Ruck E.C."/>
            <person name="Traller J.C."/>
            <person name="Alverson A.J."/>
        </authorList>
    </citation>
    <scope>NUCLEOTIDE SEQUENCE [LARGE SCALE GENOMIC DNA]</scope>
    <source>
        <strain evidence="2 3">CCMP332</strain>
    </source>
</reference>
<feature type="region of interest" description="Disordered" evidence="1">
    <location>
        <begin position="30"/>
        <end position="99"/>
    </location>
</feature>
<dbReference type="AlphaFoldDB" id="A0ABD3NLG2"/>
<evidence type="ECO:0000313" key="2">
    <source>
        <dbReference type="EMBL" id="KAL3776653.1"/>
    </source>
</evidence>
<proteinExistence type="predicted"/>
<dbReference type="EMBL" id="JABMIG020000480">
    <property type="protein sequence ID" value="KAL3776653.1"/>
    <property type="molecule type" value="Genomic_DNA"/>
</dbReference>
<name>A0ABD3NLG2_9STRA</name>
<evidence type="ECO:0000313" key="3">
    <source>
        <dbReference type="Proteomes" id="UP001516023"/>
    </source>
</evidence>
<accession>A0ABD3NLG2</accession>
<protein>
    <submittedName>
        <fullName evidence="2">Uncharacterized protein</fullName>
    </submittedName>
</protein>
<comment type="caution">
    <text evidence="2">The sequence shown here is derived from an EMBL/GenBank/DDBJ whole genome shotgun (WGS) entry which is preliminary data.</text>
</comment>
<feature type="compositionally biased region" description="Polar residues" evidence="1">
    <location>
        <begin position="30"/>
        <end position="40"/>
    </location>
</feature>
<organism evidence="2 3">
    <name type="scientific">Cyclotella cryptica</name>
    <dbReference type="NCBI Taxonomy" id="29204"/>
    <lineage>
        <taxon>Eukaryota</taxon>
        <taxon>Sar</taxon>
        <taxon>Stramenopiles</taxon>
        <taxon>Ochrophyta</taxon>
        <taxon>Bacillariophyta</taxon>
        <taxon>Coscinodiscophyceae</taxon>
        <taxon>Thalassiosirophycidae</taxon>
        <taxon>Stephanodiscales</taxon>
        <taxon>Stephanodiscaceae</taxon>
        <taxon>Cyclotella</taxon>
    </lineage>
</organism>
<evidence type="ECO:0000256" key="1">
    <source>
        <dbReference type="SAM" id="MobiDB-lite"/>
    </source>
</evidence>
<feature type="compositionally biased region" description="Polar residues" evidence="1">
    <location>
        <begin position="71"/>
        <end position="88"/>
    </location>
</feature>
<sequence>MFQSAGDFLKLLSNVLQFNNIGRGIRKSDVTLSPVSSSPDGSFRNLIRQDSNHSSNFCPSSPISPVMRPQGGSQLVRHSSYSDDSQGLGSRGLSASPVINQSRFSPVGMHTFASLDSRTSRSFSGDSLLPAPPNLESNFDTTRPLDQDSPPSPFLHTTPTKHGISLNGGKMNRDRSYSSPVTNLRQLPIGAKSPLPSSNHVLFENKVSSSWNDGPGFPPRMYTGLIHFQQPPPLGRELAAPSLWEVSPRAESRNLSSEGTFNFPSQTSYHNQISSASNPNHIRSQSLGVGIGGFQTFEGFQGGALNNRNNSLGGGTNAANSNAIQNQSELGGFPLFNLNQENSNFKQDNLHSRSPSLPPPGFISSQDFGHNFVAQQGPYYAQNRRCLSYSGIIQQGHSTFLSTNAERL</sequence>
<dbReference type="Proteomes" id="UP001516023">
    <property type="component" value="Unassembled WGS sequence"/>
</dbReference>
<feature type="compositionally biased region" description="Polar residues" evidence="1">
    <location>
        <begin position="48"/>
        <end position="63"/>
    </location>
</feature>
<feature type="region of interest" description="Disordered" evidence="1">
    <location>
        <begin position="121"/>
        <end position="180"/>
    </location>
</feature>
<keyword evidence="3" id="KW-1185">Reference proteome</keyword>
<gene>
    <name evidence="2" type="ORF">HJC23_001899</name>
</gene>